<sequence length="264" mass="28551">MKKVALVTGGSSGLGLELARRLGNLGYIIYLLARNQERLSLAVNELRTEGIEADGFPIDVLDERGLLSVREELCTLYSKIDYLVLNAGIVKSKLFSSYEESADLRQQLDVNLWGTILPTYVMLPLLKPGAKVLMVSSGGGLTGIAGYAAYCASKAGIVNFGEALRRELLCKKISVYVACPGDFDSPMAQEAEKEAPRWMKKQSSAKLMKAVDVAGKILTKAVGSRFLILPAGEVKMLMLLKRLPGTLSDKILDAILPRPAASDT</sequence>
<dbReference type="Pfam" id="PF00106">
    <property type="entry name" value="adh_short"/>
    <property type="match status" value="1"/>
</dbReference>
<proteinExistence type="inferred from homology"/>
<dbReference type="PROSITE" id="PS00061">
    <property type="entry name" value="ADH_SHORT"/>
    <property type="match status" value="1"/>
</dbReference>
<dbReference type="InterPro" id="IPR036291">
    <property type="entry name" value="NAD(P)-bd_dom_sf"/>
</dbReference>
<dbReference type="GO" id="GO:0030148">
    <property type="term" value="P:sphingolipid biosynthetic process"/>
    <property type="evidence" value="ECO:0007669"/>
    <property type="project" value="TreeGrafter"/>
</dbReference>
<gene>
    <name evidence="2" type="ORF">DXN04_29280</name>
</gene>
<dbReference type="InterPro" id="IPR002347">
    <property type="entry name" value="SDR_fam"/>
</dbReference>
<evidence type="ECO:0000313" key="3">
    <source>
        <dbReference type="Proteomes" id="UP000261174"/>
    </source>
</evidence>
<name>A0A3E1NU51_9BACT</name>
<dbReference type="EMBL" id="QTJV01000014">
    <property type="protein sequence ID" value="RFM31469.1"/>
    <property type="molecule type" value="Genomic_DNA"/>
</dbReference>
<keyword evidence="3" id="KW-1185">Reference proteome</keyword>
<comment type="similarity">
    <text evidence="1">Belongs to the short-chain dehydrogenases/reductases (SDR) family.</text>
</comment>
<protein>
    <submittedName>
        <fullName evidence="2">SDR family NAD(P)-dependent oxidoreductase</fullName>
    </submittedName>
</protein>
<evidence type="ECO:0000313" key="2">
    <source>
        <dbReference type="EMBL" id="RFM31469.1"/>
    </source>
</evidence>
<dbReference type="PRINTS" id="PR00081">
    <property type="entry name" value="GDHRDH"/>
</dbReference>
<dbReference type="OrthoDB" id="822355at2"/>
<dbReference type="PRINTS" id="PR00080">
    <property type="entry name" value="SDRFAMILY"/>
</dbReference>
<dbReference type="GO" id="GO:0047560">
    <property type="term" value="F:3-dehydrosphinganine reductase activity"/>
    <property type="evidence" value="ECO:0007669"/>
    <property type="project" value="TreeGrafter"/>
</dbReference>
<dbReference type="AlphaFoldDB" id="A0A3E1NU51"/>
<dbReference type="Gene3D" id="3.40.50.720">
    <property type="entry name" value="NAD(P)-binding Rossmann-like Domain"/>
    <property type="match status" value="1"/>
</dbReference>
<dbReference type="InterPro" id="IPR020904">
    <property type="entry name" value="Sc_DH/Rdtase_CS"/>
</dbReference>
<dbReference type="RefSeq" id="WP_116856966.1">
    <property type="nucleotide sequence ID" value="NZ_QTJV01000014.1"/>
</dbReference>
<organism evidence="2 3">
    <name type="scientific">Chitinophaga silvisoli</name>
    <dbReference type="NCBI Taxonomy" id="2291814"/>
    <lineage>
        <taxon>Bacteria</taxon>
        <taxon>Pseudomonadati</taxon>
        <taxon>Bacteroidota</taxon>
        <taxon>Chitinophagia</taxon>
        <taxon>Chitinophagales</taxon>
        <taxon>Chitinophagaceae</taxon>
        <taxon>Chitinophaga</taxon>
    </lineage>
</organism>
<dbReference type="PANTHER" id="PTHR43550">
    <property type="entry name" value="3-KETODIHYDROSPHINGOSINE REDUCTASE"/>
    <property type="match status" value="1"/>
</dbReference>
<dbReference type="PANTHER" id="PTHR43550:SF3">
    <property type="entry name" value="3-KETODIHYDROSPHINGOSINE REDUCTASE"/>
    <property type="match status" value="1"/>
</dbReference>
<reference evidence="2 3" key="1">
    <citation type="submission" date="2018-08" db="EMBL/GenBank/DDBJ databases">
        <title>Chitinophaga sp. K20C18050901, a novel bacterium isolated from forest soil.</title>
        <authorList>
            <person name="Wang C."/>
        </authorList>
    </citation>
    <scope>NUCLEOTIDE SEQUENCE [LARGE SCALE GENOMIC DNA]</scope>
    <source>
        <strain evidence="2 3">K20C18050901</strain>
    </source>
</reference>
<dbReference type="Proteomes" id="UP000261174">
    <property type="component" value="Unassembled WGS sequence"/>
</dbReference>
<comment type="caution">
    <text evidence="2">The sequence shown here is derived from an EMBL/GenBank/DDBJ whole genome shotgun (WGS) entry which is preliminary data.</text>
</comment>
<dbReference type="SUPFAM" id="SSF51735">
    <property type="entry name" value="NAD(P)-binding Rossmann-fold domains"/>
    <property type="match status" value="1"/>
</dbReference>
<dbReference type="GO" id="GO:0006666">
    <property type="term" value="P:3-keto-sphinganine metabolic process"/>
    <property type="evidence" value="ECO:0007669"/>
    <property type="project" value="TreeGrafter"/>
</dbReference>
<dbReference type="GO" id="GO:0016020">
    <property type="term" value="C:membrane"/>
    <property type="evidence" value="ECO:0007669"/>
    <property type="project" value="GOC"/>
</dbReference>
<accession>A0A3E1NU51</accession>
<evidence type="ECO:0000256" key="1">
    <source>
        <dbReference type="RuleBase" id="RU000363"/>
    </source>
</evidence>